<name>A0ABD3MP20_9STRA</name>
<gene>
    <name evidence="2" type="ORF">ACHAWO_009304</name>
</gene>
<evidence type="ECO:0000313" key="2">
    <source>
        <dbReference type="EMBL" id="KAL3765227.1"/>
    </source>
</evidence>
<accession>A0ABD3MP20</accession>
<evidence type="ECO:0000256" key="1">
    <source>
        <dbReference type="SAM" id="SignalP"/>
    </source>
</evidence>
<reference evidence="2 3" key="1">
    <citation type="submission" date="2024-10" db="EMBL/GenBank/DDBJ databases">
        <title>Updated reference genomes for cyclostephanoid diatoms.</title>
        <authorList>
            <person name="Roberts W.R."/>
            <person name="Alverson A.J."/>
        </authorList>
    </citation>
    <scope>NUCLEOTIDE SEQUENCE [LARGE SCALE GENOMIC DNA]</scope>
    <source>
        <strain evidence="2 3">AJA010-31</strain>
    </source>
</reference>
<feature type="chain" id="PRO_5044828286" evidence="1">
    <location>
        <begin position="23"/>
        <end position="143"/>
    </location>
</feature>
<keyword evidence="3" id="KW-1185">Reference proteome</keyword>
<protein>
    <submittedName>
        <fullName evidence="2">Uncharacterized protein</fullName>
    </submittedName>
</protein>
<dbReference type="EMBL" id="JALLPJ020001406">
    <property type="protein sequence ID" value="KAL3765227.1"/>
    <property type="molecule type" value="Genomic_DNA"/>
</dbReference>
<dbReference type="Proteomes" id="UP001530400">
    <property type="component" value="Unassembled WGS sequence"/>
</dbReference>
<evidence type="ECO:0000313" key="3">
    <source>
        <dbReference type="Proteomes" id="UP001530400"/>
    </source>
</evidence>
<dbReference type="AlphaFoldDB" id="A0ABD3MP20"/>
<feature type="signal peptide" evidence="1">
    <location>
        <begin position="1"/>
        <end position="22"/>
    </location>
</feature>
<sequence>MISINNIVASTLLFAMLNGSNAFSYSPKKHVYRIQTALNAESSSALHYRQGNDATYAPSTLLYASDTAVEEPKIQQEEDIELQIEAALNNARDMDRRFGLCTQPSIRAWQVVDELYMKSAASQKIEDCVKSVLGTERGIWSLY</sequence>
<comment type="caution">
    <text evidence="2">The sequence shown here is derived from an EMBL/GenBank/DDBJ whole genome shotgun (WGS) entry which is preliminary data.</text>
</comment>
<organism evidence="2 3">
    <name type="scientific">Cyclotella atomus</name>
    <dbReference type="NCBI Taxonomy" id="382360"/>
    <lineage>
        <taxon>Eukaryota</taxon>
        <taxon>Sar</taxon>
        <taxon>Stramenopiles</taxon>
        <taxon>Ochrophyta</taxon>
        <taxon>Bacillariophyta</taxon>
        <taxon>Coscinodiscophyceae</taxon>
        <taxon>Thalassiosirophycidae</taxon>
        <taxon>Stephanodiscales</taxon>
        <taxon>Stephanodiscaceae</taxon>
        <taxon>Cyclotella</taxon>
    </lineage>
</organism>
<keyword evidence="1" id="KW-0732">Signal</keyword>
<proteinExistence type="predicted"/>